<dbReference type="InterPro" id="IPR054129">
    <property type="entry name" value="DesT_TetR_C"/>
</dbReference>
<keyword evidence="3" id="KW-0804">Transcription</keyword>
<dbReference type="InterPro" id="IPR036271">
    <property type="entry name" value="Tet_transcr_reg_TetR-rel_C_sf"/>
</dbReference>
<dbReference type="InterPro" id="IPR050109">
    <property type="entry name" value="HTH-type_TetR-like_transc_reg"/>
</dbReference>
<accession>A0ABN3VGU9</accession>
<evidence type="ECO:0000313" key="6">
    <source>
        <dbReference type="EMBL" id="GAA2803983.1"/>
    </source>
</evidence>
<dbReference type="SUPFAM" id="SSF48498">
    <property type="entry name" value="Tetracyclin repressor-like, C-terminal domain"/>
    <property type="match status" value="1"/>
</dbReference>
<keyword evidence="7" id="KW-1185">Reference proteome</keyword>
<evidence type="ECO:0000313" key="7">
    <source>
        <dbReference type="Proteomes" id="UP001500979"/>
    </source>
</evidence>
<evidence type="ECO:0000256" key="2">
    <source>
        <dbReference type="ARBA" id="ARBA00023125"/>
    </source>
</evidence>
<dbReference type="RefSeq" id="WP_344682613.1">
    <property type="nucleotide sequence ID" value="NZ_BAAAUX010000019.1"/>
</dbReference>
<dbReference type="Pfam" id="PF21943">
    <property type="entry name" value="TetR_C_46"/>
    <property type="match status" value="1"/>
</dbReference>
<dbReference type="SUPFAM" id="SSF46689">
    <property type="entry name" value="Homeodomain-like"/>
    <property type="match status" value="1"/>
</dbReference>
<evidence type="ECO:0000256" key="4">
    <source>
        <dbReference type="PROSITE-ProRule" id="PRU00335"/>
    </source>
</evidence>
<protein>
    <submittedName>
        <fullName evidence="6">TetR/AcrR family transcriptional regulator</fullName>
    </submittedName>
</protein>
<dbReference type="Pfam" id="PF00440">
    <property type="entry name" value="TetR_N"/>
    <property type="match status" value="1"/>
</dbReference>
<dbReference type="PROSITE" id="PS50977">
    <property type="entry name" value="HTH_TETR_2"/>
    <property type="match status" value="1"/>
</dbReference>
<keyword evidence="2 4" id="KW-0238">DNA-binding</keyword>
<dbReference type="InterPro" id="IPR001647">
    <property type="entry name" value="HTH_TetR"/>
</dbReference>
<dbReference type="PANTHER" id="PTHR30055">
    <property type="entry name" value="HTH-TYPE TRANSCRIPTIONAL REGULATOR RUTR"/>
    <property type="match status" value="1"/>
</dbReference>
<evidence type="ECO:0000256" key="3">
    <source>
        <dbReference type="ARBA" id="ARBA00023163"/>
    </source>
</evidence>
<reference evidence="6 7" key="1">
    <citation type="journal article" date="2019" name="Int. J. Syst. Evol. Microbiol.">
        <title>The Global Catalogue of Microorganisms (GCM) 10K type strain sequencing project: providing services to taxonomists for standard genome sequencing and annotation.</title>
        <authorList>
            <consortium name="The Broad Institute Genomics Platform"/>
            <consortium name="The Broad Institute Genome Sequencing Center for Infectious Disease"/>
            <person name="Wu L."/>
            <person name="Ma J."/>
        </authorList>
    </citation>
    <scope>NUCLEOTIDE SEQUENCE [LARGE SCALE GENOMIC DNA]</scope>
    <source>
        <strain evidence="6 7">JCM 9383</strain>
    </source>
</reference>
<comment type="caution">
    <text evidence="6">The sequence shown here is derived from an EMBL/GenBank/DDBJ whole genome shotgun (WGS) entry which is preliminary data.</text>
</comment>
<sequence length="231" mass="24998">MVNATGVNPDADGRATRWDAHKAQRRLHVLDAAIAAIEQEGPAVGVKVIAERAGLPRSVVYRHFDDRSDLDEQIRQRIIDSLMAELAPTLRPAGTPKEAIRRSVTVYLGWIERHPRLHAFLGARSGATLATSSRVVSGTKTAIAAEAAGLFEQVLRKFGKDTSLSTPLASALVGLVDATVNRWLADRGNGVTTDQLAEFLTRSIWLVLDGNLRALGLELPPDTPVSELLDD</sequence>
<dbReference type="Proteomes" id="UP001500979">
    <property type="component" value="Unassembled WGS sequence"/>
</dbReference>
<evidence type="ECO:0000256" key="1">
    <source>
        <dbReference type="ARBA" id="ARBA00023015"/>
    </source>
</evidence>
<organism evidence="6 7">
    <name type="scientific">Saccharopolyspora taberi</name>
    <dbReference type="NCBI Taxonomy" id="60895"/>
    <lineage>
        <taxon>Bacteria</taxon>
        <taxon>Bacillati</taxon>
        <taxon>Actinomycetota</taxon>
        <taxon>Actinomycetes</taxon>
        <taxon>Pseudonocardiales</taxon>
        <taxon>Pseudonocardiaceae</taxon>
        <taxon>Saccharopolyspora</taxon>
    </lineage>
</organism>
<dbReference type="PANTHER" id="PTHR30055:SF160">
    <property type="entry name" value="TRANSCRIPTIONAL REGULATORY PROTEIN (PROBABLY ASNC-FAMILY)-RELATED"/>
    <property type="match status" value="1"/>
</dbReference>
<feature type="domain" description="HTH tetR-type" evidence="5">
    <location>
        <begin position="23"/>
        <end position="82"/>
    </location>
</feature>
<feature type="DNA-binding region" description="H-T-H motif" evidence="4">
    <location>
        <begin position="45"/>
        <end position="64"/>
    </location>
</feature>
<keyword evidence="1" id="KW-0805">Transcription regulation</keyword>
<dbReference type="InterPro" id="IPR009057">
    <property type="entry name" value="Homeodomain-like_sf"/>
</dbReference>
<dbReference type="EMBL" id="BAAAUX010000019">
    <property type="protein sequence ID" value="GAA2803983.1"/>
    <property type="molecule type" value="Genomic_DNA"/>
</dbReference>
<proteinExistence type="predicted"/>
<evidence type="ECO:0000259" key="5">
    <source>
        <dbReference type="PROSITE" id="PS50977"/>
    </source>
</evidence>
<dbReference type="PRINTS" id="PR00455">
    <property type="entry name" value="HTHTETR"/>
</dbReference>
<gene>
    <name evidence="6" type="ORF">GCM10010470_43950</name>
</gene>
<name>A0ABN3VGU9_9PSEU</name>
<dbReference type="Gene3D" id="1.10.357.10">
    <property type="entry name" value="Tetracycline Repressor, domain 2"/>
    <property type="match status" value="1"/>
</dbReference>